<name>A0A068R1F5_9GAMM</name>
<evidence type="ECO:0000313" key="3">
    <source>
        <dbReference type="Proteomes" id="UP000032735"/>
    </source>
</evidence>
<evidence type="ECO:0000313" key="2">
    <source>
        <dbReference type="EMBL" id="CDG19935.1"/>
    </source>
</evidence>
<keyword evidence="3" id="KW-1185">Reference proteome</keyword>
<evidence type="ECO:0000256" key="1">
    <source>
        <dbReference type="SAM" id="Phobius"/>
    </source>
</evidence>
<dbReference type="KEGG" id="xpo:XPG1_0280"/>
<keyword evidence="1" id="KW-0472">Membrane</keyword>
<sequence length="41" mass="4792">MPMYRYKETFRSGLGSAHTIGICWYIINGQIIMLRIIKTNT</sequence>
<keyword evidence="1" id="KW-0812">Transmembrane</keyword>
<accession>A0A068R1F5</accession>
<proteinExistence type="predicted"/>
<dbReference type="AlphaFoldDB" id="A0A068R1F5"/>
<reference evidence="2 3" key="1">
    <citation type="submission" date="2013-07" db="EMBL/GenBank/DDBJ databases">
        <authorList>
            <person name="Genoscope - CEA"/>
        </authorList>
    </citation>
    <scope>NUCLEOTIDE SEQUENCE [LARGE SCALE GENOMIC DNA]</scope>
    <source>
        <strain evidence="2 3">G6</strain>
    </source>
</reference>
<dbReference type="HOGENOM" id="CLU_3319480_0_0_6"/>
<keyword evidence="1" id="KW-1133">Transmembrane helix</keyword>
<dbReference type="Proteomes" id="UP000032735">
    <property type="component" value="Chromosome"/>
</dbReference>
<organism evidence="2 3">
    <name type="scientific">Xenorhabdus poinarii G6</name>
    <dbReference type="NCBI Taxonomy" id="1354304"/>
    <lineage>
        <taxon>Bacteria</taxon>
        <taxon>Pseudomonadati</taxon>
        <taxon>Pseudomonadota</taxon>
        <taxon>Gammaproteobacteria</taxon>
        <taxon>Enterobacterales</taxon>
        <taxon>Morganellaceae</taxon>
        <taxon>Xenorhabdus</taxon>
    </lineage>
</organism>
<dbReference type="EMBL" id="FO704551">
    <property type="protein sequence ID" value="CDG19935.1"/>
    <property type="molecule type" value="Genomic_DNA"/>
</dbReference>
<protein>
    <submittedName>
        <fullName evidence="2">Uncharacterized protein</fullName>
    </submittedName>
</protein>
<feature type="transmembrane region" description="Helical" evidence="1">
    <location>
        <begin position="12"/>
        <end position="37"/>
    </location>
</feature>
<gene>
    <name evidence="2" type="ORF">XPG1_0280</name>
</gene>